<dbReference type="AlphaFoldDB" id="A5WBS9"/>
<gene>
    <name evidence="2" type="ordered locus">PsycPRwf_0161</name>
</gene>
<dbReference type="HOGENOM" id="CLU_3047171_0_0_6"/>
<dbReference type="EMBL" id="CP000713">
    <property type="protein sequence ID" value="ABQ93120.1"/>
    <property type="molecule type" value="Genomic_DNA"/>
</dbReference>
<sequence length="59" mass="6336">MTQSNDNKFEQQQSDAELAGLKNQVEGNLGENKDKSEEQAAEGIADNLAADNLAQGNDK</sequence>
<evidence type="ECO:0000256" key="1">
    <source>
        <dbReference type="SAM" id="MobiDB-lite"/>
    </source>
</evidence>
<proteinExistence type="predicted"/>
<feature type="region of interest" description="Disordered" evidence="1">
    <location>
        <begin position="1"/>
        <end position="59"/>
    </location>
</feature>
<dbReference type="KEGG" id="prw:PsycPRwf_0161"/>
<reference evidence="2" key="1">
    <citation type="submission" date="2007-05" db="EMBL/GenBank/DDBJ databases">
        <title>Complete sequence of chromosome of Psychrobacter sp. PRwf-1.</title>
        <authorList>
            <consortium name="US DOE Joint Genome Institute"/>
            <person name="Copeland A."/>
            <person name="Lucas S."/>
            <person name="Lapidus A."/>
            <person name="Barry K."/>
            <person name="Detter J.C."/>
            <person name="Glavina del Rio T."/>
            <person name="Hammon N."/>
            <person name="Israni S."/>
            <person name="Dalin E."/>
            <person name="Tice H."/>
            <person name="Pitluck S."/>
            <person name="Chain P."/>
            <person name="Malfatti S."/>
            <person name="Shin M."/>
            <person name="Vergez L."/>
            <person name="Schmutz J."/>
            <person name="Larimer F."/>
            <person name="Land M."/>
            <person name="Hauser L."/>
            <person name="Kyrpides N."/>
            <person name="Kim E."/>
            <person name="Tiedje J."/>
            <person name="Richardson P."/>
        </authorList>
    </citation>
    <scope>NUCLEOTIDE SEQUENCE [LARGE SCALE GENOMIC DNA]</scope>
    <source>
        <strain evidence="2">PRwf-1</strain>
    </source>
</reference>
<dbReference type="STRING" id="349106.PsycPRwf_0161"/>
<evidence type="ECO:0000313" key="2">
    <source>
        <dbReference type="EMBL" id="ABQ93120.1"/>
    </source>
</evidence>
<feature type="compositionally biased region" description="Polar residues" evidence="1">
    <location>
        <begin position="1"/>
        <end position="15"/>
    </location>
</feature>
<organism evidence="2">
    <name type="scientific">Psychrobacter sp. (strain PRwf-1)</name>
    <dbReference type="NCBI Taxonomy" id="349106"/>
    <lineage>
        <taxon>Bacteria</taxon>
        <taxon>Pseudomonadati</taxon>
        <taxon>Pseudomonadota</taxon>
        <taxon>Gammaproteobacteria</taxon>
        <taxon>Moraxellales</taxon>
        <taxon>Moraxellaceae</taxon>
        <taxon>Psychrobacter</taxon>
    </lineage>
</organism>
<name>A5WBS9_PSYWF</name>
<accession>A5WBS9</accession>
<protein>
    <submittedName>
        <fullName evidence="2">Uncharacterized protein</fullName>
    </submittedName>
</protein>